<feature type="non-terminal residue" evidence="1">
    <location>
        <position position="127"/>
    </location>
</feature>
<dbReference type="InterPro" id="IPR013320">
    <property type="entry name" value="ConA-like_dom_sf"/>
</dbReference>
<comment type="caution">
    <text evidence="1">The sequence shown here is derived from an EMBL/GenBank/DDBJ whole genome shotgun (WGS) entry which is preliminary data.</text>
</comment>
<protein>
    <recommendedName>
        <fullName evidence="2">LamG-like jellyroll fold domain-containing protein</fullName>
    </recommendedName>
</protein>
<evidence type="ECO:0008006" key="2">
    <source>
        <dbReference type="Google" id="ProtNLM"/>
    </source>
</evidence>
<accession>X1CM11</accession>
<gene>
    <name evidence="1" type="ORF">S01H4_64330</name>
</gene>
<evidence type="ECO:0000313" key="1">
    <source>
        <dbReference type="EMBL" id="GAH09441.1"/>
    </source>
</evidence>
<dbReference type="SUPFAM" id="SSF49899">
    <property type="entry name" value="Concanavalin A-like lectins/glucanases"/>
    <property type="match status" value="1"/>
</dbReference>
<dbReference type="Gene3D" id="2.60.120.200">
    <property type="match status" value="1"/>
</dbReference>
<organism evidence="1">
    <name type="scientific">marine sediment metagenome</name>
    <dbReference type="NCBI Taxonomy" id="412755"/>
    <lineage>
        <taxon>unclassified sequences</taxon>
        <taxon>metagenomes</taxon>
        <taxon>ecological metagenomes</taxon>
    </lineage>
</organism>
<reference evidence="1" key="1">
    <citation type="journal article" date="2014" name="Front. Microbiol.">
        <title>High frequency of phylogenetically diverse reductive dehalogenase-homologous genes in deep subseafloor sedimentary metagenomes.</title>
        <authorList>
            <person name="Kawai M."/>
            <person name="Futagami T."/>
            <person name="Toyoda A."/>
            <person name="Takaki Y."/>
            <person name="Nishi S."/>
            <person name="Hori S."/>
            <person name="Arai W."/>
            <person name="Tsubouchi T."/>
            <person name="Morono Y."/>
            <person name="Uchiyama I."/>
            <person name="Ito T."/>
            <person name="Fujiyama A."/>
            <person name="Inagaki F."/>
            <person name="Takami H."/>
        </authorList>
    </citation>
    <scope>NUCLEOTIDE SEQUENCE</scope>
    <source>
        <strain evidence="1">Expedition CK06-06</strain>
    </source>
</reference>
<proteinExistence type="predicted"/>
<dbReference type="EMBL" id="BART01038973">
    <property type="protein sequence ID" value="GAH09441.1"/>
    <property type="molecule type" value="Genomic_DNA"/>
</dbReference>
<dbReference type="AlphaFoldDB" id="X1CM11"/>
<dbReference type="Pfam" id="PF13385">
    <property type="entry name" value="Laminin_G_3"/>
    <property type="match status" value="1"/>
</dbReference>
<feature type="non-terminal residue" evidence="1">
    <location>
        <position position="1"/>
    </location>
</feature>
<sequence>PDGVDGHIRIDGINSLDLTGAMTLEAWIMNGPGSAGKSPIISKGFDSKGYELYITGDEQERRLGFSITPGSIHSNAVLEDERWYHIAVTYDTQTIRLYINGILDNAVYAPGSISVVNQDLFIGTDHA</sequence>
<name>X1CM11_9ZZZZ</name>